<reference evidence="2 3" key="1">
    <citation type="submission" date="2019-05" db="EMBL/GenBank/DDBJ databases">
        <title>Another draft genome of Portunus trituberculatus and its Hox gene families provides insights of decapod evolution.</title>
        <authorList>
            <person name="Jeong J.-H."/>
            <person name="Song I."/>
            <person name="Kim S."/>
            <person name="Choi T."/>
            <person name="Kim D."/>
            <person name="Ryu S."/>
            <person name="Kim W."/>
        </authorList>
    </citation>
    <scope>NUCLEOTIDE SEQUENCE [LARGE SCALE GENOMIC DNA]</scope>
    <source>
        <tissue evidence="2">Muscle</tissue>
    </source>
</reference>
<dbReference type="EMBL" id="VSRR010036639">
    <property type="protein sequence ID" value="MPC73358.1"/>
    <property type="molecule type" value="Genomic_DNA"/>
</dbReference>
<gene>
    <name evidence="2" type="ORF">E2C01_067684</name>
</gene>
<feature type="region of interest" description="Disordered" evidence="1">
    <location>
        <begin position="57"/>
        <end position="81"/>
    </location>
</feature>
<dbReference type="AlphaFoldDB" id="A0A5B7HXD9"/>
<feature type="compositionally biased region" description="Basic and acidic residues" evidence="1">
    <location>
        <begin position="60"/>
        <end position="77"/>
    </location>
</feature>
<accession>A0A5B7HXD9</accession>
<protein>
    <submittedName>
        <fullName evidence="2">Uncharacterized protein</fullName>
    </submittedName>
</protein>
<sequence length="175" mass="19894">MVENLVSNAEENVVKASMRWAASPVSEEDGVTPNISGASSFIPDKLDLFMQWMSQQMKEQSQEMKEQKQELRQEVRGPSEPLTQLEQEMESLVHRAYPTAQEDILNLLARDCFVDAFQDLHLQICVKQDVQEALTRVSEMKAFLKTTTDALRLVLSRYEGGIDTLSHHGKARLID</sequence>
<name>A0A5B7HXD9_PORTR</name>
<proteinExistence type="predicted"/>
<evidence type="ECO:0000256" key="1">
    <source>
        <dbReference type="SAM" id="MobiDB-lite"/>
    </source>
</evidence>
<dbReference type="Proteomes" id="UP000324222">
    <property type="component" value="Unassembled WGS sequence"/>
</dbReference>
<evidence type="ECO:0000313" key="2">
    <source>
        <dbReference type="EMBL" id="MPC73358.1"/>
    </source>
</evidence>
<evidence type="ECO:0000313" key="3">
    <source>
        <dbReference type="Proteomes" id="UP000324222"/>
    </source>
</evidence>
<organism evidence="2 3">
    <name type="scientific">Portunus trituberculatus</name>
    <name type="common">Swimming crab</name>
    <name type="synonym">Neptunus trituberculatus</name>
    <dbReference type="NCBI Taxonomy" id="210409"/>
    <lineage>
        <taxon>Eukaryota</taxon>
        <taxon>Metazoa</taxon>
        <taxon>Ecdysozoa</taxon>
        <taxon>Arthropoda</taxon>
        <taxon>Crustacea</taxon>
        <taxon>Multicrustacea</taxon>
        <taxon>Malacostraca</taxon>
        <taxon>Eumalacostraca</taxon>
        <taxon>Eucarida</taxon>
        <taxon>Decapoda</taxon>
        <taxon>Pleocyemata</taxon>
        <taxon>Brachyura</taxon>
        <taxon>Eubrachyura</taxon>
        <taxon>Portunoidea</taxon>
        <taxon>Portunidae</taxon>
        <taxon>Portuninae</taxon>
        <taxon>Portunus</taxon>
    </lineage>
</organism>
<keyword evidence="3" id="KW-1185">Reference proteome</keyword>
<comment type="caution">
    <text evidence="2">The sequence shown here is derived from an EMBL/GenBank/DDBJ whole genome shotgun (WGS) entry which is preliminary data.</text>
</comment>